<reference evidence="2 3" key="1">
    <citation type="submission" date="2019-01" db="EMBL/GenBank/DDBJ databases">
        <title>Genome Assembly of Collichthys lucidus.</title>
        <authorList>
            <person name="Cai M."/>
            <person name="Xiao S."/>
        </authorList>
    </citation>
    <scope>NUCLEOTIDE SEQUENCE [LARGE SCALE GENOMIC DNA]</scope>
    <source>
        <strain evidence="2">JT15FE1705JMU</strain>
        <tissue evidence="2">Muscle</tissue>
    </source>
</reference>
<name>A0A4V6ARC5_COLLU</name>
<evidence type="ECO:0000256" key="1">
    <source>
        <dbReference type="SAM" id="Phobius"/>
    </source>
</evidence>
<sequence>MEEPAVQQEKIEGSWEGVHDGEKADWKNECSLSSLLKHSCLLCWSSPRDTDVVETDERALAKAAEIRVRRPQHLALVCVCVIVFGFYTSCECVLCWYHVSFEFAEK</sequence>
<keyword evidence="1" id="KW-0812">Transmembrane</keyword>
<dbReference type="AlphaFoldDB" id="A0A4V6ARC5"/>
<evidence type="ECO:0000313" key="2">
    <source>
        <dbReference type="EMBL" id="TKS80422.1"/>
    </source>
</evidence>
<evidence type="ECO:0000313" key="3">
    <source>
        <dbReference type="Proteomes" id="UP000298787"/>
    </source>
</evidence>
<dbReference type="EMBL" id="CM014089">
    <property type="protein sequence ID" value="TKS80422.1"/>
    <property type="molecule type" value="Genomic_DNA"/>
</dbReference>
<protein>
    <submittedName>
        <fullName evidence="2">Uncharacterized protein</fullName>
    </submittedName>
</protein>
<proteinExistence type="predicted"/>
<keyword evidence="1" id="KW-1133">Transmembrane helix</keyword>
<keyword evidence="1" id="KW-0472">Membrane</keyword>
<accession>A0A4V6ARC5</accession>
<gene>
    <name evidence="2" type="ORF">D9C73_013345</name>
</gene>
<dbReference type="STRING" id="240159.A0A4V6ARC5"/>
<keyword evidence="3" id="KW-1185">Reference proteome</keyword>
<organism evidence="2 3">
    <name type="scientific">Collichthys lucidus</name>
    <name type="common">Big head croaker</name>
    <name type="synonym">Sciaena lucida</name>
    <dbReference type="NCBI Taxonomy" id="240159"/>
    <lineage>
        <taxon>Eukaryota</taxon>
        <taxon>Metazoa</taxon>
        <taxon>Chordata</taxon>
        <taxon>Craniata</taxon>
        <taxon>Vertebrata</taxon>
        <taxon>Euteleostomi</taxon>
        <taxon>Actinopterygii</taxon>
        <taxon>Neopterygii</taxon>
        <taxon>Teleostei</taxon>
        <taxon>Neoteleostei</taxon>
        <taxon>Acanthomorphata</taxon>
        <taxon>Eupercaria</taxon>
        <taxon>Sciaenidae</taxon>
        <taxon>Collichthys</taxon>
    </lineage>
</organism>
<feature type="transmembrane region" description="Helical" evidence="1">
    <location>
        <begin position="74"/>
        <end position="99"/>
    </location>
</feature>
<dbReference type="Proteomes" id="UP000298787">
    <property type="component" value="Chromosome 12"/>
</dbReference>